<keyword evidence="3" id="KW-0808">Transferase</keyword>
<evidence type="ECO:0000313" key="9">
    <source>
        <dbReference type="Proteomes" id="UP000077469"/>
    </source>
</evidence>
<proteinExistence type="predicted"/>
<keyword evidence="9" id="KW-1185">Reference proteome</keyword>
<dbReference type="InterPro" id="IPR004556">
    <property type="entry name" value="HemK-like"/>
</dbReference>
<dbReference type="OrthoDB" id="9800643at2"/>
<dbReference type="InterPro" id="IPR040758">
    <property type="entry name" value="PrmC_N"/>
</dbReference>
<dbReference type="AlphaFoldDB" id="A0A0X1KSN5"/>
<dbReference type="InterPro" id="IPR002052">
    <property type="entry name" value="DNA_methylase_N6_adenine_CS"/>
</dbReference>
<organism evidence="8 9">
    <name type="scientific">Pseudothermotoga hypogea DSM 11164 = NBRC 106472</name>
    <dbReference type="NCBI Taxonomy" id="1123384"/>
    <lineage>
        <taxon>Bacteria</taxon>
        <taxon>Thermotogati</taxon>
        <taxon>Thermotogota</taxon>
        <taxon>Thermotogae</taxon>
        <taxon>Thermotogales</taxon>
        <taxon>Thermotogaceae</taxon>
        <taxon>Pseudothermotoga</taxon>
    </lineage>
</organism>
<keyword evidence="4" id="KW-0949">S-adenosyl-L-methionine</keyword>
<dbReference type="GO" id="GO:0003676">
    <property type="term" value="F:nucleic acid binding"/>
    <property type="evidence" value="ECO:0007669"/>
    <property type="project" value="InterPro"/>
</dbReference>
<dbReference type="CDD" id="cd02440">
    <property type="entry name" value="AdoMet_MTases"/>
    <property type="match status" value="1"/>
</dbReference>
<feature type="domain" description="Methyltransferase small" evidence="6">
    <location>
        <begin position="101"/>
        <end position="190"/>
    </location>
</feature>
<evidence type="ECO:0000256" key="3">
    <source>
        <dbReference type="ARBA" id="ARBA00022679"/>
    </source>
</evidence>
<dbReference type="Pfam" id="PF17827">
    <property type="entry name" value="PrmC_N"/>
    <property type="match status" value="1"/>
</dbReference>
<dbReference type="EMBL" id="CP007141">
    <property type="protein sequence ID" value="AJC74337.1"/>
    <property type="molecule type" value="Genomic_DNA"/>
</dbReference>
<comment type="catalytic activity">
    <reaction evidence="5">
        <text>L-glutaminyl-[peptide chain release factor] + S-adenosyl-L-methionine = N(5)-methyl-L-glutaminyl-[peptide chain release factor] + S-adenosyl-L-homocysteine + H(+)</text>
        <dbReference type="Rhea" id="RHEA:42896"/>
        <dbReference type="Rhea" id="RHEA-COMP:10271"/>
        <dbReference type="Rhea" id="RHEA-COMP:10272"/>
        <dbReference type="ChEBI" id="CHEBI:15378"/>
        <dbReference type="ChEBI" id="CHEBI:30011"/>
        <dbReference type="ChEBI" id="CHEBI:57856"/>
        <dbReference type="ChEBI" id="CHEBI:59789"/>
        <dbReference type="ChEBI" id="CHEBI:61891"/>
        <dbReference type="EC" id="2.1.1.297"/>
    </reaction>
</comment>
<dbReference type="PROSITE" id="PS00092">
    <property type="entry name" value="N6_MTASE"/>
    <property type="match status" value="1"/>
</dbReference>
<dbReference type="InterPro" id="IPR019874">
    <property type="entry name" value="RF_methyltr_PrmC"/>
</dbReference>
<name>A0A0X1KSN5_9THEM</name>
<dbReference type="PaxDb" id="1123384-AJ81_09300"/>
<dbReference type="Gene3D" id="3.40.50.150">
    <property type="entry name" value="Vaccinia Virus protein VP39"/>
    <property type="match status" value="1"/>
</dbReference>
<dbReference type="InterPro" id="IPR007848">
    <property type="entry name" value="Small_mtfrase_dom"/>
</dbReference>
<dbReference type="STRING" id="1123384.AJ81_09300"/>
<feature type="domain" description="Release factor glutamine methyltransferase N-terminal" evidence="7">
    <location>
        <begin position="9"/>
        <end position="73"/>
    </location>
</feature>
<dbReference type="InterPro" id="IPR029063">
    <property type="entry name" value="SAM-dependent_MTases_sf"/>
</dbReference>
<dbReference type="RefSeq" id="WP_051368763.1">
    <property type="nucleotide sequence ID" value="NC_022795.1"/>
</dbReference>
<dbReference type="PANTHER" id="PTHR18895:SF74">
    <property type="entry name" value="MTRF1L RELEASE FACTOR GLUTAMINE METHYLTRANSFERASE"/>
    <property type="match status" value="1"/>
</dbReference>
<sequence>MKLRELYTILKDVLKEASESPGSEALSILSKVTSQTRERLLMNFEEEIPEKVCQVAISLAKKRASGYPLQYITERCYFYGLELHVCEGVFVPRIETEILVDLALELIEERRFKVVADIGTGTGCIAIAIALRSEGEVFATDVSEKALEVAKRNVERYRARVQLLKGAYLTPLLPVLSDVQLIVSNPPYVPTGAKLPLDVLREPHEALFAGEDGLEFYRNFFSDPSLLTRKTIIMEMSPEQEDPLRALLKDLGTITFFKDQFNRTRFFRLDVA</sequence>
<dbReference type="SUPFAM" id="SSF53335">
    <property type="entry name" value="S-adenosyl-L-methionine-dependent methyltransferases"/>
    <property type="match status" value="1"/>
</dbReference>
<dbReference type="Proteomes" id="UP000077469">
    <property type="component" value="Chromosome"/>
</dbReference>
<keyword evidence="2 8" id="KW-0489">Methyltransferase</keyword>
<evidence type="ECO:0000256" key="1">
    <source>
        <dbReference type="ARBA" id="ARBA00012771"/>
    </source>
</evidence>
<gene>
    <name evidence="8" type="ORF">AJ81_09300</name>
</gene>
<dbReference type="PATRIC" id="fig|1123384.7.peg.1871"/>
<reference evidence="8 9" key="1">
    <citation type="submission" date="2014-01" db="EMBL/GenBank/DDBJ databases">
        <title>Genome sequencing of Thermotog hypogea.</title>
        <authorList>
            <person name="Zhang X."/>
            <person name="Alvare G."/>
            <person name="Fristensky B."/>
            <person name="Chen L."/>
            <person name="Suen T."/>
            <person name="Chen Q."/>
            <person name="Ma K."/>
        </authorList>
    </citation>
    <scope>NUCLEOTIDE SEQUENCE [LARGE SCALE GENOMIC DNA]</scope>
    <source>
        <strain evidence="8 9">DSM 11164</strain>
    </source>
</reference>
<dbReference type="PANTHER" id="PTHR18895">
    <property type="entry name" value="HEMK METHYLTRANSFERASE"/>
    <property type="match status" value="1"/>
</dbReference>
<dbReference type="NCBIfam" id="TIGR00536">
    <property type="entry name" value="hemK_fam"/>
    <property type="match status" value="1"/>
</dbReference>
<accession>A0A0X1KSN5</accession>
<evidence type="ECO:0000259" key="6">
    <source>
        <dbReference type="Pfam" id="PF05175"/>
    </source>
</evidence>
<evidence type="ECO:0000313" key="8">
    <source>
        <dbReference type="EMBL" id="AJC74337.1"/>
    </source>
</evidence>
<evidence type="ECO:0000256" key="5">
    <source>
        <dbReference type="ARBA" id="ARBA00048391"/>
    </source>
</evidence>
<dbReference type="KEGG" id="phy:AJ81_09300"/>
<dbReference type="GO" id="GO:0102559">
    <property type="term" value="F:peptide chain release factor N(5)-glutamine methyltransferase activity"/>
    <property type="evidence" value="ECO:0007669"/>
    <property type="project" value="UniProtKB-EC"/>
</dbReference>
<protein>
    <recommendedName>
        <fullName evidence="1">peptide chain release factor N(5)-glutamine methyltransferase</fullName>
        <ecNumber evidence="1">2.1.1.297</ecNumber>
    </recommendedName>
</protein>
<dbReference type="Gene3D" id="1.10.8.10">
    <property type="entry name" value="DNA helicase RuvA subunit, C-terminal domain"/>
    <property type="match status" value="1"/>
</dbReference>
<dbReference type="Pfam" id="PF05175">
    <property type="entry name" value="MTS"/>
    <property type="match status" value="1"/>
</dbReference>
<evidence type="ECO:0000259" key="7">
    <source>
        <dbReference type="Pfam" id="PF17827"/>
    </source>
</evidence>
<dbReference type="NCBIfam" id="TIGR03534">
    <property type="entry name" value="RF_mod_PrmC"/>
    <property type="match status" value="1"/>
</dbReference>
<dbReference type="EC" id="2.1.1.297" evidence="1"/>
<evidence type="ECO:0000256" key="2">
    <source>
        <dbReference type="ARBA" id="ARBA00022603"/>
    </source>
</evidence>
<evidence type="ECO:0000256" key="4">
    <source>
        <dbReference type="ARBA" id="ARBA00022691"/>
    </source>
</evidence>
<dbReference type="InterPro" id="IPR050320">
    <property type="entry name" value="N5-glutamine_MTase"/>
</dbReference>
<dbReference type="GO" id="GO:0032259">
    <property type="term" value="P:methylation"/>
    <property type="evidence" value="ECO:0007669"/>
    <property type="project" value="UniProtKB-KW"/>
</dbReference>